<dbReference type="SUPFAM" id="SSF51556">
    <property type="entry name" value="Metallo-dependent hydrolases"/>
    <property type="match status" value="1"/>
</dbReference>
<dbReference type="InterPro" id="IPR050378">
    <property type="entry name" value="Metallo-dep_Hydrolases_sf"/>
</dbReference>
<dbReference type="GO" id="GO:0046872">
    <property type="term" value="F:metal ion binding"/>
    <property type="evidence" value="ECO:0007669"/>
    <property type="project" value="UniProtKB-KW"/>
</dbReference>
<comment type="subunit">
    <text evidence="3">Homotetramer.</text>
</comment>
<dbReference type="PANTHER" id="PTHR11647:SF1">
    <property type="entry name" value="COLLAPSIN RESPONSE MEDIATOR PROTEIN"/>
    <property type="match status" value="1"/>
</dbReference>
<dbReference type="AlphaFoldDB" id="A0AAN9TBL2"/>
<dbReference type="FunFam" id="3.20.20.140:FF:000001">
    <property type="entry name" value="Dihydropyrimidinase like 3"/>
    <property type="match status" value="1"/>
</dbReference>
<dbReference type="GO" id="GO:0004157">
    <property type="term" value="F:dihydropyrimidinase activity"/>
    <property type="evidence" value="ECO:0007669"/>
    <property type="project" value="UniProtKB-EC"/>
</dbReference>
<sequence>MDATNGPITASTVPSDLKSLMAPSKKLPFHLQSSHTRLLIKNGTVVNADKMEEMDLYIEDGIIKQLGRNMIIPGGTRTIDAKSMYVMPGGIDPHTHLEFEFMGDKSVDDFYTGTRAAVSGGTTMILDFAIPKKDESLINTYMKYRKLADGKVCCDYGLHVGITSWSDSVKNEMSDLCKMYGVNSFKFFLAYKDLYMINDEEMYHCLEACKELGAVAMVHAENGTIIKENTKKLLKEGITGPEGHELSRPEEVEAEAVFRACVFANQVKCPLYVVHVMSSSAGKMLAQKRREYQQRSVPHLLFGETLAAALGTYWKPNICLHFEDAAAHVLGPPLRPDPSTPTELMKLLATGDLQTVGSDNCTFNAKQKALGIGDFSKIPNGVNGVEDRMSIVWEKGVTAGIIDPTQFVAITSTNAAKIFNLYPKKGRIAVGSDADIVVWNPKRTKKISAKTHQQAVDYNIFEGTVVHGVAEYVIVKGRVCVEEAEIKASLSRGLGEFVQTPVFPAIAYPDAAPIKAENKDFEDELLILDDEIDFDGVTNAGDSPSSGRSSVCSVPGSPVSHRSGRALRKEGQRDLHSSSFSVSSDQAEDKKPSIRVSEPPGGRSTGFW</sequence>
<keyword evidence="13" id="KW-1185">Reference proteome</keyword>
<protein>
    <recommendedName>
        <fullName evidence="8">dihydropyrimidinase</fullName>
        <ecNumber evidence="8">3.5.2.2</ecNumber>
    </recommendedName>
</protein>
<dbReference type="InterPro" id="IPR011778">
    <property type="entry name" value="Hydantoinase/dihydroPyrase"/>
</dbReference>
<dbReference type="EC" id="3.5.2.2" evidence="8"/>
<gene>
    <name evidence="12" type="ORF">V9T40_013623</name>
</gene>
<evidence type="ECO:0000259" key="11">
    <source>
        <dbReference type="Pfam" id="PF01979"/>
    </source>
</evidence>
<dbReference type="CDD" id="cd01314">
    <property type="entry name" value="D-HYD"/>
    <property type="match status" value="1"/>
</dbReference>
<evidence type="ECO:0000256" key="4">
    <source>
        <dbReference type="ARBA" id="ARBA00022723"/>
    </source>
</evidence>
<dbReference type="NCBIfam" id="TIGR02033">
    <property type="entry name" value="D-hydantoinase"/>
    <property type="match status" value="1"/>
</dbReference>
<dbReference type="InterPro" id="IPR006680">
    <property type="entry name" value="Amidohydro-rel"/>
</dbReference>
<evidence type="ECO:0000256" key="7">
    <source>
        <dbReference type="ARBA" id="ARBA00036696"/>
    </source>
</evidence>
<name>A0AAN9TBL2_9HEMI</name>
<dbReference type="Pfam" id="PF01979">
    <property type="entry name" value="Amidohydro_1"/>
    <property type="match status" value="1"/>
</dbReference>
<comment type="PTM">
    <text evidence="9">Carbamylation allows a single lysine to coordinate two divalent metal cations.</text>
</comment>
<feature type="compositionally biased region" description="Basic and acidic residues" evidence="10">
    <location>
        <begin position="567"/>
        <end position="576"/>
    </location>
</feature>
<evidence type="ECO:0000256" key="6">
    <source>
        <dbReference type="ARBA" id="ARBA00022833"/>
    </source>
</evidence>
<keyword evidence="6" id="KW-0862">Zinc</keyword>
<evidence type="ECO:0000256" key="5">
    <source>
        <dbReference type="ARBA" id="ARBA00022801"/>
    </source>
</evidence>
<dbReference type="EMBL" id="JBBCAQ010000033">
    <property type="protein sequence ID" value="KAK7582178.1"/>
    <property type="molecule type" value="Genomic_DNA"/>
</dbReference>
<dbReference type="InterPro" id="IPR011059">
    <property type="entry name" value="Metal-dep_hydrolase_composite"/>
</dbReference>
<comment type="catalytic activity">
    <reaction evidence="7">
        <text>5,6-dihydrouracil + H2O = 3-(carbamoylamino)propanoate + H(+)</text>
        <dbReference type="Rhea" id="RHEA:16121"/>
        <dbReference type="ChEBI" id="CHEBI:11892"/>
        <dbReference type="ChEBI" id="CHEBI:15377"/>
        <dbReference type="ChEBI" id="CHEBI:15378"/>
        <dbReference type="ChEBI" id="CHEBI:15901"/>
        <dbReference type="EC" id="3.5.2.2"/>
    </reaction>
</comment>
<organism evidence="12 13">
    <name type="scientific">Parthenolecanium corni</name>
    <dbReference type="NCBI Taxonomy" id="536013"/>
    <lineage>
        <taxon>Eukaryota</taxon>
        <taxon>Metazoa</taxon>
        <taxon>Ecdysozoa</taxon>
        <taxon>Arthropoda</taxon>
        <taxon>Hexapoda</taxon>
        <taxon>Insecta</taxon>
        <taxon>Pterygota</taxon>
        <taxon>Neoptera</taxon>
        <taxon>Paraneoptera</taxon>
        <taxon>Hemiptera</taxon>
        <taxon>Sternorrhyncha</taxon>
        <taxon>Coccoidea</taxon>
        <taxon>Coccidae</taxon>
        <taxon>Parthenolecanium</taxon>
    </lineage>
</organism>
<keyword evidence="4" id="KW-0479">Metal-binding</keyword>
<dbReference type="Proteomes" id="UP001367676">
    <property type="component" value="Unassembled WGS sequence"/>
</dbReference>
<evidence type="ECO:0000256" key="3">
    <source>
        <dbReference type="ARBA" id="ARBA00011881"/>
    </source>
</evidence>
<evidence type="ECO:0000256" key="2">
    <source>
        <dbReference type="ARBA" id="ARBA00008829"/>
    </source>
</evidence>
<feature type="region of interest" description="Disordered" evidence="10">
    <location>
        <begin position="537"/>
        <end position="608"/>
    </location>
</feature>
<dbReference type="GO" id="GO:0005829">
    <property type="term" value="C:cytosol"/>
    <property type="evidence" value="ECO:0007669"/>
    <property type="project" value="TreeGrafter"/>
</dbReference>
<dbReference type="SUPFAM" id="SSF51338">
    <property type="entry name" value="Composite domain of metallo-dependent hydrolases"/>
    <property type="match status" value="2"/>
</dbReference>
<feature type="modified residue" description="N6-carboxylysine" evidence="9">
    <location>
        <position position="186"/>
    </location>
</feature>
<dbReference type="Gene3D" id="3.20.20.140">
    <property type="entry name" value="Metal-dependent hydrolases"/>
    <property type="match status" value="1"/>
</dbReference>
<evidence type="ECO:0000313" key="13">
    <source>
        <dbReference type="Proteomes" id="UP001367676"/>
    </source>
</evidence>
<keyword evidence="5" id="KW-0378">Hydrolase</keyword>
<evidence type="ECO:0000256" key="9">
    <source>
        <dbReference type="PIRSR" id="PIRSR611778-50"/>
    </source>
</evidence>
<proteinExistence type="inferred from homology"/>
<reference evidence="12 13" key="1">
    <citation type="submission" date="2024-03" db="EMBL/GenBank/DDBJ databases">
        <title>Adaptation during the transition from Ophiocordyceps entomopathogen to insect associate is accompanied by gene loss and intensified selection.</title>
        <authorList>
            <person name="Ward C.M."/>
            <person name="Onetto C.A."/>
            <person name="Borneman A.R."/>
        </authorList>
    </citation>
    <scope>NUCLEOTIDE SEQUENCE [LARGE SCALE GENOMIC DNA]</scope>
    <source>
        <strain evidence="12">AWRI1</strain>
        <tissue evidence="12">Single Adult Female</tissue>
    </source>
</reference>
<evidence type="ECO:0000313" key="12">
    <source>
        <dbReference type="EMBL" id="KAK7582178.1"/>
    </source>
</evidence>
<comment type="cofactor">
    <cofactor evidence="1">
        <name>Zn(2+)</name>
        <dbReference type="ChEBI" id="CHEBI:29105"/>
    </cofactor>
</comment>
<dbReference type="InterPro" id="IPR032466">
    <property type="entry name" value="Metal_Hydrolase"/>
</dbReference>
<comment type="similarity">
    <text evidence="2">Belongs to the metallo-dependent hydrolases superfamily. Hydantoinase/dihydropyrimidinase family.</text>
</comment>
<accession>A0AAN9TBL2</accession>
<dbReference type="Gene3D" id="2.30.40.10">
    <property type="entry name" value="Urease, subunit C, domain 1"/>
    <property type="match status" value="1"/>
</dbReference>
<dbReference type="GO" id="GO:0006208">
    <property type="term" value="P:pyrimidine nucleobase catabolic process"/>
    <property type="evidence" value="ECO:0007669"/>
    <property type="project" value="TreeGrafter"/>
</dbReference>
<dbReference type="PANTHER" id="PTHR11647">
    <property type="entry name" value="HYDRANTOINASE/DIHYDROPYRIMIDINASE FAMILY MEMBER"/>
    <property type="match status" value="1"/>
</dbReference>
<feature type="domain" description="Amidohydrolase-related" evidence="11">
    <location>
        <begin position="85"/>
        <end position="479"/>
    </location>
</feature>
<comment type="caution">
    <text evidence="12">The sequence shown here is derived from an EMBL/GenBank/DDBJ whole genome shotgun (WGS) entry which is preliminary data.</text>
</comment>
<feature type="compositionally biased region" description="Low complexity" evidence="10">
    <location>
        <begin position="541"/>
        <end position="560"/>
    </location>
</feature>
<evidence type="ECO:0000256" key="10">
    <source>
        <dbReference type="SAM" id="MobiDB-lite"/>
    </source>
</evidence>
<evidence type="ECO:0000256" key="1">
    <source>
        <dbReference type="ARBA" id="ARBA00001947"/>
    </source>
</evidence>
<evidence type="ECO:0000256" key="8">
    <source>
        <dbReference type="ARBA" id="ARBA00039113"/>
    </source>
</evidence>